<evidence type="ECO:0000313" key="3">
    <source>
        <dbReference type="Proteomes" id="UP001521116"/>
    </source>
</evidence>
<organism evidence="2 3">
    <name type="scientific">Neofusicoccum ribis</name>
    <dbReference type="NCBI Taxonomy" id="45134"/>
    <lineage>
        <taxon>Eukaryota</taxon>
        <taxon>Fungi</taxon>
        <taxon>Dikarya</taxon>
        <taxon>Ascomycota</taxon>
        <taxon>Pezizomycotina</taxon>
        <taxon>Dothideomycetes</taxon>
        <taxon>Dothideomycetes incertae sedis</taxon>
        <taxon>Botryosphaeriales</taxon>
        <taxon>Botryosphaeriaceae</taxon>
        <taxon>Neofusicoccum</taxon>
    </lineage>
</organism>
<dbReference type="Proteomes" id="UP001521116">
    <property type="component" value="Unassembled WGS sequence"/>
</dbReference>
<name>A0ABR3SBN1_9PEZI</name>
<feature type="compositionally biased region" description="Basic and acidic residues" evidence="1">
    <location>
        <begin position="78"/>
        <end position="88"/>
    </location>
</feature>
<evidence type="ECO:0000256" key="1">
    <source>
        <dbReference type="SAM" id="MobiDB-lite"/>
    </source>
</evidence>
<gene>
    <name evidence="2" type="ORF">SLS56_011444</name>
</gene>
<protein>
    <submittedName>
        <fullName evidence="2">Uncharacterized protein</fullName>
    </submittedName>
</protein>
<accession>A0ABR3SBN1</accession>
<reference evidence="2 3" key="1">
    <citation type="submission" date="2024-02" db="EMBL/GenBank/DDBJ databases">
        <title>De novo assembly and annotation of 12 fungi associated with fruit tree decline syndrome in Ontario, Canada.</title>
        <authorList>
            <person name="Sulman M."/>
            <person name="Ellouze W."/>
            <person name="Ilyukhin E."/>
        </authorList>
    </citation>
    <scope>NUCLEOTIDE SEQUENCE [LARGE SCALE GENOMIC DNA]</scope>
    <source>
        <strain evidence="2 3">M1-105</strain>
    </source>
</reference>
<dbReference type="EMBL" id="JAJVDC020000268">
    <property type="protein sequence ID" value="KAL1616402.1"/>
    <property type="molecule type" value="Genomic_DNA"/>
</dbReference>
<keyword evidence="3" id="KW-1185">Reference proteome</keyword>
<feature type="region of interest" description="Disordered" evidence="1">
    <location>
        <begin position="78"/>
        <end position="103"/>
    </location>
</feature>
<evidence type="ECO:0000313" key="2">
    <source>
        <dbReference type="EMBL" id="KAL1616402.1"/>
    </source>
</evidence>
<sequence>MVASRLPGGSTVPVLGVAEDSIDKLLNPDNYVVTGRLEIFIQTPTNTRYWTATSWVQDRHNPMCELLDSVPRSAKLKEDAFRGGEAQHHSPRHNGHGSVSNRTAQKTHVSSLCVSLQQFGAFMVCPMSILISRKYGRKIAVLYHSTMANKSVTPPSRFGRVRLPGLPLDVNTGPPGE</sequence>
<proteinExistence type="predicted"/>
<comment type="caution">
    <text evidence="2">The sequence shown here is derived from an EMBL/GenBank/DDBJ whole genome shotgun (WGS) entry which is preliminary data.</text>
</comment>